<dbReference type="Proteomes" id="UP001449657">
    <property type="component" value="Chromosome"/>
</dbReference>
<name>A0ABZ2YYA7_9BACT</name>
<proteinExistence type="predicted"/>
<reference evidence="1 2" key="1">
    <citation type="submission" date="2024-03" db="EMBL/GenBank/DDBJ databases">
        <title>Chitinophaga caseinilytica sp. nov., a casein hydrolysing bacterium isolated from forest soil.</title>
        <authorList>
            <person name="Lee D.S."/>
            <person name="Han D.M."/>
            <person name="Baek J.H."/>
            <person name="Choi D.G."/>
            <person name="Jeon J.H."/>
            <person name="Jeon C.O."/>
        </authorList>
    </citation>
    <scope>NUCLEOTIDE SEQUENCE [LARGE SCALE GENOMIC DNA]</scope>
    <source>
        <strain evidence="1 2">KACC 19118</strain>
    </source>
</reference>
<evidence type="ECO:0000313" key="1">
    <source>
        <dbReference type="EMBL" id="WZN44444.1"/>
    </source>
</evidence>
<evidence type="ECO:0000313" key="2">
    <source>
        <dbReference type="Proteomes" id="UP001449657"/>
    </source>
</evidence>
<sequence length="87" mass="9557">MAVVVVVFVAALVVPVMLIAPVLATVAVFIHRAALGEFQQLVQFSFIEPNAPAVGAIVDLHVVALRHEQRFVAIRAFHRITVYNLQK</sequence>
<accession>A0ABZ2YYA7</accession>
<keyword evidence="2" id="KW-1185">Reference proteome</keyword>
<evidence type="ECO:0008006" key="3">
    <source>
        <dbReference type="Google" id="ProtNLM"/>
    </source>
</evidence>
<organism evidence="1 2">
    <name type="scientific">Chitinophaga caseinilytica</name>
    <dbReference type="NCBI Taxonomy" id="2267521"/>
    <lineage>
        <taxon>Bacteria</taxon>
        <taxon>Pseudomonadati</taxon>
        <taxon>Bacteroidota</taxon>
        <taxon>Chitinophagia</taxon>
        <taxon>Chitinophagales</taxon>
        <taxon>Chitinophagaceae</taxon>
        <taxon>Chitinophaga</taxon>
    </lineage>
</organism>
<gene>
    <name evidence="1" type="ORF">WJU22_16235</name>
</gene>
<protein>
    <recommendedName>
        <fullName evidence="3">Secreted protein</fullName>
    </recommendedName>
</protein>
<dbReference type="EMBL" id="CP150096">
    <property type="protein sequence ID" value="WZN44444.1"/>
    <property type="molecule type" value="Genomic_DNA"/>
</dbReference>